<organism evidence="1 2">
    <name type="scientific">Riccia sorocarpa</name>
    <dbReference type="NCBI Taxonomy" id="122646"/>
    <lineage>
        <taxon>Eukaryota</taxon>
        <taxon>Viridiplantae</taxon>
        <taxon>Streptophyta</taxon>
        <taxon>Embryophyta</taxon>
        <taxon>Marchantiophyta</taxon>
        <taxon>Marchantiopsida</taxon>
        <taxon>Marchantiidae</taxon>
        <taxon>Marchantiales</taxon>
        <taxon>Ricciaceae</taxon>
        <taxon>Riccia</taxon>
    </lineage>
</organism>
<reference evidence="1 2" key="1">
    <citation type="submission" date="2024-09" db="EMBL/GenBank/DDBJ databases">
        <title>Chromosome-scale assembly of Riccia sorocarpa.</title>
        <authorList>
            <person name="Paukszto L."/>
        </authorList>
    </citation>
    <scope>NUCLEOTIDE SEQUENCE [LARGE SCALE GENOMIC DNA]</scope>
    <source>
        <strain evidence="1">LP-2024</strain>
        <tissue evidence="1">Aerial parts of the thallus</tissue>
    </source>
</reference>
<dbReference type="Proteomes" id="UP001633002">
    <property type="component" value="Unassembled WGS sequence"/>
</dbReference>
<sequence length="166" mass="18872">MAILEVNAAMDIIKEVKAVVSKIRASYSDESLARQSLTTKLRRLEEQQRGWDLLLRIYTLPENQTVKGNFDELRTSLTEVEKVSAVKQNTCCMRLWKAPAPRQLGATLDDLNDAFDRLDVEFQEEREQLVAGQHKSSYTGGCGLTYDSSFKLIHNMFKGTRSIRKG</sequence>
<evidence type="ECO:0000313" key="2">
    <source>
        <dbReference type="Proteomes" id="UP001633002"/>
    </source>
</evidence>
<keyword evidence="2" id="KW-1185">Reference proteome</keyword>
<name>A0ABD3GCV5_9MARC</name>
<dbReference type="AlphaFoldDB" id="A0ABD3GCV5"/>
<dbReference type="EMBL" id="JBJQOH010000008">
    <property type="protein sequence ID" value="KAL3675920.1"/>
    <property type="molecule type" value="Genomic_DNA"/>
</dbReference>
<comment type="caution">
    <text evidence="1">The sequence shown here is derived from an EMBL/GenBank/DDBJ whole genome shotgun (WGS) entry which is preliminary data.</text>
</comment>
<accession>A0ABD3GCV5</accession>
<evidence type="ECO:0000313" key="1">
    <source>
        <dbReference type="EMBL" id="KAL3675920.1"/>
    </source>
</evidence>
<gene>
    <name evidence="1" type="ORF">R1sor_025868</name>
</gene>
<protein>
    <submittedName>
        <fullName evidence="1">Uncharacterized protein</fullName>
    </submittedName>
</protein>
<proteinExistence type="predicted"/>